<gene>
    <name evidence="1" type="ORF">Syun_000614</name>
</gene>
<protein>
    <submittedName>
        <fullName evidence="1">Uncharacterized protein</fullName>
    </submittedName>
</protein>
<dbReference type="Proteomes" id="UP001420932">
    <property type="component" value="Unassembled WGS sequence"/>
</dbReference>
<evidence type="ECO:0000313" key="1">
    <source>
        <dbReference type="EMBL" id="KAK9168474.1"/>
    </source>
</evidence>
<dbReference type="AlphaFoldDB" id="A0AAP0Q6Y2"/>
<comment type="caution">
    <text evidence="1">The sequence shown here is derived from an EMBL/GenBank/DDBJ whole genome shotgun (WGS) entry which is preliminary data.</text>
</comment>
<accession>A0AAP0Q6Y2</accession>
<reference evidence="1 2" key="1">
    <citation type="submission" date="2024-01" db="EMBL/GenBank/DDBJ databases">
        <title>Genome assemblies of Stephania.</title>
        <authorList>
            <person name="Yang L."/>
        </authorList>
    </citation>
    <scope>NUCLEOTIDE SEQUENCE [LARGE SCALE GENOMIC DNA]</scope>
    <source>
        <strain evidence="1">YNDBR</strain>
        <tissue evidence="1">Leaf</tissue>
    </source>
</reference>
<proteinExistence type="predicted"/>
<evidence type="ECO:0000313" key="2">
    <source>
        <dbReference type="Proteomes" id="UP001420932"/>
    </source>
</evidence>
<organism evidence="1 2">
    <name type="scientific">Stephania yunnanensis</name>
    <dbReference type="NCBI Taxonomy" id="152371"/>
    <lineage>
        <taxon>Eukaryota</taxon>
        <taxon>Viridiplantae</taxon>
        <taxon>Streptophyta</taxon>
        <taxon>Embryophyta</taxon>
        <taxon>Tracheophyta</taxon>
        <taxon>Spermatophyta</taxon>
        <taxon>Magnoliopsida</taxon>
        <taxon>Ranunculales</taxon>
        <taxon>Menispermaceae</taxon>
        <taxon>Menispermoideae</taxon>
        <taxon>Cissampelideae</taxon>
        <taxon>Stephania</taxon>
    </lineage>
</organism>
<dbReference type="EMBL" id="JBBNAF010000001">
    <property type="protein sequence ID" value="KAK9168474.1"/>
    <property type="molecule type" value="Genomic_DNA"/>
</dbReference>
<name>A0AAP0Q6Y2_9MAGN</name>
<keyword evidence="2" id="KW-1185">Reference proteome</keyword>
<sequence length="154" mass="16648">MRIGGTASIVQLCRDTCICYSTGACVPDGATNYRGGITRGSSRLSYGAISPCGFPCGQPLKGVARRSVELWRIGSSVELLSSSNDKSFQSSDQKLAGMDDVALLDWRRTCCDDATVAEDRHLSRAHWWDSFHCAALQRHASAADARKKGGRMGM</sequence>